<sequence length="1043" mass="118849">MPTLTPRRPASAVVVSKRAKALRDHQDGDPSQRLEDHMDSFPLVPLPVIAQLGLKDLETVERGLNELLGTLNPYENDQQLGRYATRQLAEVQRHLTQQRAQERVFQMLRGDLAVDLKPMEKLRKSSSVATIKTINNQTSEPKFEASEASLHWKSKKAGVEMARAMVQKKKSSVSTMNFVISAGDNVRKRRRPRKRSPEEEATFRAQQLERERENRRQAACQRLQARRELQEKKKKKQKKNYEEEKESDSEMSDVSNCSESDEANEKAILALEVQIQAVDGVEDSPRTERSESDDDSASRGDEDQGPEVEQSESESGFEVTETEKREPENSIFEIEKQEIPDSEETNPQEFDKAAANQQNEQEEISGLDLETFMASRAAAKLEQLQAEKQAREKEAKFAPEPIPDVPDTNLSNSEENFPVLPTKECENTETWFEDVADTSTVDTTESTSSSNDLPVAKTFESTLKDKHSWIEEVRRSAEDLRAKSPDHVESTGNSLSLPRSPLAECKDYRFYFSNFHCILTSVFEQSRSSSSNSSSSSLYHRPVAFTGEHTMRLQQKLYESWQSIMQDYATVFGPKIPAPEGMVPLAAAKPWAPHYRINSTARKEVSEIVTEALQRLGGDWEEHPSGLGLKTTWNLLWTWSKPRVERQTLLAWQKVNHFQHAKALTRKDCLKKQIGKYLTAGGRLRQAFDIIPPTFILPKEYVAFVQAFQDRSEQLKRSGYSEGKNIWIMKPVALSRGRGISLVNDLSQVIYGEQVVIQEYIANPRLLDGFKFDLRLYVLVTSFNPLEAFLYDEGFVRLCTRPYEDGDLSNIFVHLTNSSIQKDNEEAIAGSANPIASANKEETTQKDAGGTKTTLAYLWRRLAADGVEVEQVKRNIEEVVLKALLCGEDQIPFQVNSFDLLGYDILLDADLRPWLIEINSSPSMARDNDLDYQVKDAMMLDTLRIVDPLHFDRAKLAEIIARRQRDLEDEKRRPHAHMRHPREAEELAVRQLNEDLTAILRGNLPRAYGELPENMGNYRRLCPYTTSYNQLMKLKRSCLSRRA</sequence>
<evidence type="ECO:0000313" key="5">
    <source>
        <dbReference type="EMBL" id="KAL3659869.1"/>
    </source>
</evidence>
<dbReference type="PROSITE" id="PS51221">
    <property type="entry name" value="TTL"/>
    <property type="match status" value="1"/>
</dbReference>
<dbReference type="EMBL" id="JBIMZQ010000044">
    <property type="protein sequence ID" value="KAL3659869.1"/>
    <property type="molecule type" value="Genomic_DNA"/>
</dbReference>
<dbReference type="AlphaFoldDB" id="A0ABD3F442"/>
<feature type="region of interest" description="Disordered" evidence="4">
    <location>
        <begin position="477"/>
        <end position="496"/>
    </location>
</feature>
<accession>A0ABD3F442</accession>
<feature type="compositionally biased region" description="Basic and acidic residues" evidence="4">
    <location>
        <begin position="388"/>
        <end position="397"/>
    </location>
</feature>
<protein>
    <recommendedName>
        <fullName evidence="7">Tubulin-tyrosine ligase family</fullName>
    </recommendedName>
</protein>
<dbReference type="Gene3D" id="3.30.470.20">
    <property type="entry name" value="ATP-grasp fold, B domain"/>
    <property type="match status" value="1"/>
</dbReference>
<evidence type="ECO:0000313" key="6">
    <source>
        <dbReference type="Proteomes" id="UP001632037"/>
    </source>
</evidence>
<reference evidence="5 6" key="1">
    <citation type="submission" date="2024-09" db="EMBL/GenBank/DDBJ databases">
        <title>Genome sequencing and assembly of Phytophthora oleae, isolate VK10A, causative agent of rot of olive drupes.</title>
        <authorList>
            <person name="Conti Taguali S."/>
            <person name="Riolo M."/>
            <person name="La Spada F."/>
            <person name="Cacciola S.O."/>
            <person name="Dionisio G."/>
        </authorList>
    </citation>
    <scope>NUCLEOTIDE SEQUENCE [LARGE SCALE GENOMIC DNA]</scope>
    <source>
        <strain evidence="5 6">VK10A</strain>
    </source>
</reference>
<keyword evidence="2" id="KW-0547">Nucleotide-binding</keyword>
<evidence type="ECO:0000256" key="3">
    <source>
        <dbReference type="ARBA" id="ARBA00022840"/>
    </source>
</evidence>
<dbReference type="GO" id="GO:0016874">
    <property type="term" value="F:ligase activity"/>
    <property type="evidence" value="ECO:0007669"/>
    <property type="project" value="UniProtKB-KW"/>
</dbReference>
<dbReference type="InterPro" id="IPR004344">
    <property type="entry name" value="TTL/TTLL_fam"/>
</dbReference>
<feature type="compositionally biased region" description="Basic and acidic residues" evidence="4">
    <location>
        <begin position="477"/>
        <end position="489"/>
    </location>
</feature>
<dbReference type="PANTHER" id="PTHR12241">
    <property type="entry name" value="TUBULIN POLYGLUTAMYLASE"/>
    <property type="match status" value="1"/>
</dbReference>
<feature type="compositionally biased region" description="Basic and acidic residues" evidence="4">
    <location>
        <begin position="195"/>
        <end position="216"/>
    </location>
</feature>
<feature type="compositionally biased region" description="Basic and acidic residues" evidence="4">
    <location>
        <begin position="21"/>
        <end position="37"/>
    </location>
</feature>
<dbReference type="PANTHER" id="PTHR12241:SF155">
    <property type="entry name" value="TUBULIN-TYROSINE LIGASE FAMILY PROTEIN"/>
    <property type="match status" value="1"/>
</dbReference>
<keyword evidence="3" id="KW-0067">ATP-binding</keyword>
<evidence type="ECO:0000256" key="4">
    <source>
        <dbReference type="SAM" id="MobiDB-lite"/>
    </source>
</evidence>
<proteinExistence type="predicted"/>
<evidence type="ECO:0008006" key="7">
    <source>
        <dbReference type="Google" id="ProtNLM"/>
    </source>
</evidence>
<keyword evidence="6" id="KW-1185">Reference proteome</keyword>
<feature type="compositionally biased region" description="Basic and acidic residues" evidence="4">
    <location>
        <begin position="321"/>
        <end position="339"/>
    </location>
</feature>
<feature type="region of interest" description="Disordered" evidence="4">
    <location>
        <begin position="1"/>
        <end position="37"/>
    </location>
</feature>
<gene>
    <name evidence="5" type="ORF">V7S43_015171</name>
</gene>
<name>A0ABD3F442_9STRA</name>
<evidence type="ECO:0000256" key="2">
    <source>
        <dbReference type="ARBA" id="ARBA00022741"/>
    </source>
</evidence>
<keyword evidence="1" id="KW-0436">Ligase</keyword>
<feature type="region of interest" description="Disordered" evidence="4">
    <location>
        <begin position="184"/>
        <end position="370"/>
    </location>
</feature>
<feature type="compositionally biased region" description="Acidic residues" evidence="4">
    <location>
        <begin position="303"/>
        <end position="312"/>
    </location>
</feature>
<feature type="compositionally biased region" description="Low complexity" evidence="4">
    <location>
        <begin position="7"/>
        <end position="16"/>
    </location>
</feature>
<dbReference type="Proteomes" id="UP001632037">
    <property type="component" value="Unassembled WGS sequence"/>
</dbReference>
<feature type="compositionally biased region" description="Basic and acidic residues" evidence="4">
    <location>
        <begin position="283"/>
        <end position="302"/>
    </location>
</feature>
<dbReference type="GO" id="GO:0005524">
    <property type="term" value="F:ATP binding"/>
    <property type="evidence" value="ECO:0007669"/>
    <property type="project" value="UniProtKB-KW"/>
</dbReference>
<dbReference type="SUPFAM" id="SSF56059">
    <property type="entry name" value="Glutathione synthetase ATP-binding domain-like"/>
    <property type="match status" value="1"/>
</dbReference>
<dbReference type="Pfam" id="PF03133">
    <property type="entry name" value="TTL"/>
    <property type="match status" value="1"/>
</dbReference>
<feature type="region of interest" description="Disordered" evidence="4">
    <location>
        <begin position="385"/>
        <end position="413"/>
    </location>
</feature>
<comment type="caution">
    <text evidence="5">The sequence shown here is derived from an EMBL/GenBank/DDBJ whole genome shotgun (WGS) entry which is preliminary data.</text>
</comment>
<organism evidence="5 6">
    <name type="scientific">Phytophthora oleae</name>
    <dbReference type="NCBI Taxonomy" id="2107226"/>
    <lineage>
        <taxon>Eukaryota</taxon>
        <taxon>Sar</taxon>
        <taxon>Stramenopiles</taxon>
        <taxon>Oomycota</taxon>
        <taxon>Peronosporomycetes</taxon>
        <taxon>Peronosporales</taxon>
        <taxon>Peronosporaceae</taxon>
        <taxon>Phytophthora</taxon>
    </lineage>
</organism>
<evidence type="ECO:0000256" key="1">
    <source>
        <dbReference type="ARBA" id="ARBA00022598"/>
    </source>
</evidence>